<evidence type="ECO:0000313" key="4">
    <source>
        <dbReference type="Proteomes" id="UP000288805"/>
    </source>
</evidence>
<comment type="caution">
    <text evidence="3">The sequence shown here is derived from an EMBL/GenBank/DDBJ whole genome shotgun (WGS) entry which is preliminary data.</text>
</comment>
<dbReference type="PANTHER" id="PTHR31696:SF73">
    <property type="entry name" value="EXPRESSED PROTEIN"/>
    <property type="match status" value="1"/>
</dbReference>
<dbReference type="EMBL" id="QGNW01000104">
    <property type="protein sequence ID" value="RVW97015.1"/>
    <property type="molecule type" value="Genomic_DNA"/>
</dbReference>
<keyword evidence="2" id="KW-1133">Transmembrane helix</keyword>
<gene>
    <name evidence="3" type="primary">MIZ1_5</name>
    <name evidence="3" type="ORF">CK203_032344</name>
</gene>
<keyword evidence="2" id="KW-0812">Transmembrane</keyword>
<dbReference type="NCBIfam" id="TIGR01570">
    <property type="entry name" value="A_thal_3588"/>
    <property type="match status" value="1"/>
</dbReference>
<dbReference type="InterPro" id="IPR006460">
    <property type="entry name" value="MIZ1-like_pln"/>
</dbReference>
<dbReference type="Pfam" id="PF04759">
    <property type="entry name" value="DUF617"/>
    <property type="match status" value="1"/>
</dbReference>
<sequence length="330" mass="37316">MEMAARRVPPCPPPPRSPTSQGPAALDPEKTPSHPKVALQQPSHKKASLKSTKLFRHFRSVFRSFPIISPACKIPVLLHNSRLNDVHIHGGTRMTGTLFGHRKGRVSLAIQESPRCFPIFLLELAIPTSKLLQELGLGLVRIALECEKRPEEKIKLMDEPIWNLYCNGRKMGYAVKREANAEDLNVMQMLHAVSMGAGVLPSEAIDLPDGELTYMRAHFQRVIGSKDSETYYMMNPDSNTGPELSIFFMLGEWLQMRELRHEFSRKVKRAARGQVEYYIRALSFVLTASKSAFILVFGFLAACLRPRVPRKPQTAELCKGLETNRKFAWH</sequence>
<feature type="transmembrane region" description="Helical" evidence="2">
    <location>
        <begin position="277"/>
        <end position="304"/>
    </location>
</feature>
<proteinExistence type="predicted"/>
<organism evidence="3 4">
    <name type="scientific">Vitis vinifera</name>
    <name type="common">Grape</name>
    <dbReference type="NCBI Taxonomy" id="29760"/>
    <lineage>
        <taxon>Eukaryota</taxon>
        <taxon>Viridiplantae</taxon>
        <taxon>Streptophyta</taxon>
        <taxon>Embryophyta</taxon>
        <taxon>Tracheophyta</taxon>
        <taxon>Spermatophyta</taxon>
        <taxon>Magnoliopsida</taxon>
        <taxon>eudicotyledons</taxon>
        <taxon>Gunneridae</taxon>
        <taxon>Pentapetalae</taxon>
        <taxon>rosids</taxon>
        <taxon>Vitales</taxon>
        <taxon>Vitaceae</taxon>
        <taxon>Viteae</taxon>
        <taxon>Vitis</taxon>
    </lineage>
</organism>
<protein>
    <submittedName>
        <fullName evidence="3">Protein MIZU-KUSSEI 1</fullName>
    </submittedName>
</protein>
<reference evidence="3 4" key="1">
    <citation type="journal article" date="2018" name="PLoS Genet.">
        <title>Population sequencing reveals clonal diversity and ancestral inbreeding in the grapevine cultivar Chardonnay.</title>
        <authorList>
            <person name="Roach M.J."/>
            <person name="Johnson D.L."/>
            <person name="Bohlmann J."/>
            <person name="van Vuuren H.J."/>
            <person name="Jones S.J."/>
            <person name="Pretorius I.S."/>
            <person name="Schmidt S.A."/>
            <person name="Borneman A.R."/>
        </authorList>
    </citation>
    <scope>NUCLEOTIDE SEQUENCE [LARGE SCALE GENOMIC DNA]</scope>
    <source>
        <strain evidence="4">cv. Chardonnay</strain>
        <tissue evidence="3">Leaf</tissue>
    </source>
</reference>
<evidence type="ECO:0000313" key="3">
    <source>
        <dbReference type="EMBL" id="RVW97015.1"/>
    </source>
</evidence>
<evidence type="ECO:0000256" key="2">
    <source>
        <dbReference type="SAM" id="Phobius"/>
    </source>
</evidence>
<evidence type="ECO:0000256" key="1">
    <source>
        <dbReference type="SAM" id="MobiDB-lite"/>
    </source>
</evidence>
<dbReference type="GO" id="GO:0010274">
    <property type="term" value="P:hydrotropism"/>
    <property type="evidence" value="ECO:0007669"/>
    <property type="project" value="InterPro"/>
</dbReference>
<name>A0A438IK63_VITVI</name>
<accession>A0A438IK63</accession>
<keyword evidence="2" id="KW-0472">Membrane</keyword>
<feature type="region of interest" description="Disordered" evidence="1">
    <location>
        <begin position="1"/>
        <end position="45"/>
    </location>
</feature>
<dbReference type="PANTHER" id="PTHR31696">
    <property type="entry name" value="PROTEIN MIZU-KUSSEI 1"/>
    <property type="match status" value="1"/>
</dbReference>
<dbReference type="AlphaFoldDB" id="A0A438IK63"/>
<dbReference type="Proteomes" id="UP000288805">
    <property type="component" value="Unassembled WGS sequence"/>
</dbReference>